<keyword evidence="2" id="KW-0812">Transmembrane</keyword>
<dbReference type="PANTHER" id="PTHR31357:SF5">
    <property type="entry name" value="SERPENTINE RECEPTOR CLASS ALPHA-1-RELATED"/>
    <property type="match status" value="1"/>
</dbReference>
<dbReference type="GO" id="GO:0050907">
    <property type="term" value="P:detection of chemical stimulus involved in sensory perception"/>
    <property type="evidence" value="ECO:0000318"/>
    <property type="project" value="GO_Central"/>
</dbReference>
<dbReference type="OrthoDB" id="5794765at2759"/>
<keyword evidence="3" id="KW-1133">Transmembrane helix</keyword>
<evidence type="ECO:0000256" key="4">
    <source>
        <dbReference type="ARBA" id="ARBA00023136"/>
    </source>
</evidence>
<reference evidence="6" key="2">
    <citation type="submission" date="2022-06" db="UniProtKB">
        <authorList>
            <consortium name="EnsemblMetazoa"/>
        </authorList>
    </citation>
    <scope>IDENTIFICATION</scope>
    <source>
        <strain evidence="6">PS312</strain>
    </source>
</reference>
<evidence type="ECO:0000313" key="6">
    <source>
        <dbReference type="EnsemblMetazoa" id="PPA36288.1"/>
    </source>
</evidence>
<proteinExistence type="inferred from homology"/>
<evidence type="ECO:0000256" key="2">
    <source>
        <dbReference type="ARBA" id="ARBA00022692"/>
    </source>
</evidence>
<comment type="subcellular location">
    <subcellularLocation>
        <location evidence="1">Membrane</location>
        <topology evidence="1">Multi-pass membrane protein</topology>
    </subcellularLocation>
</comment>
<accession>A0A2A6CVL5</accession>
<dbReference type="InterPro" id="IPR051080">
    <property type="entry name" value="Nematode_rcpt-like_serp_alpha"/>
</dbReference>
<evidence type="ECO:0000256" key="1">
    <source>
        <dbReference type="ARBA" id="ARBA00004141"/>
    </source>
</evidence>
<evidence type="ECO:0000313" key="7">
    <source>
        <dbReference type="Proteomes" id="UP000005239"/>
    </source>
</evidence>
<name>A0A2A6CVL5_PRIPA</name>
<dbReference type="Proteomes" id="UP000005239">
    <property type="component" value="Unassembled WGS sequence"/>
</dbReference>
<keyword evidence="7" id="KW-1185">Reference proteome</keyword>
<accession>A0A8R1USW3</accession>
<dbReference type="EnsemblMetazoa" id="PPA36288.1">
    <property type="protein sequence ID" value="PPA36288.1"/>
    <property type="gene ID" value="WBGene00274657"/>
</dbReference>
<comment type="similarity">
    <text evidence="5">Belongs to the nematode receptor-like protein sra family.</text>
</comment>
<protein>
    <submittedName>
        <fullName evidence="6">Uncharacterized protein</fullName>
    </submittedName>
</protein>
<keyword evidence="4" id="KW-0472">Membrane</keyword>
<reference evidence="7" key="1">
    <citation type="journal article" date="2008" name="Nat. Genet.">
        <title>The Pristionchus pacificus genome provides a unique perspective on nematode lifestyle and parasitism.</title>
        <authorList>
            <person name="Dieterich C."/>
            <person name="Clifton S.W."/>
            <person name="Schuster L.N."/>
            <person name="Chinwalla A."/>
            <person name="Delehaunty K."/>
            <person name="Dinkelacker I."/>
            <person name="Fulton L."/>
            <person name="Fulton R."/>
            <person name="Godfrey J."/>
            <person name="Minx P."/>
            <person name="Mitreva M."/>
            <person name="Roeseler W."/>
            <person name="Tian H."/>
            <person name="Witte H."/>
            <person name="Yang S.P."/>
            <person name="Wilson R.K."/>
            <person name="Sommer R.J."/>
        </authorList>
    </citation>
    <scope>NUCLEOTIDE SEQUENCE [LARGE SCALE GENOMIC DNA]</scope>
    <source>
        <strain evidence="7">PS312</strain>
    </source>
</reference>
<organism evidence="6 7">
    <name type="scientific">Pristionchus pacificus</name>
    <name type="common">Parasitic nematode worm</name>
    <dbReference type="NCBI Taxonomy" id="54126"/>
    <lineage>
        <taxon>Eukaryota</taxon>
        <taxon>Metazoa</taxon>
        <taxon>Ecdysozoa</taxon>
        <taxon>Nematoda</taxon>
        <taxon>Chromadorea</taxon>
        <taxon>Rhabditida</taxon>
        <taxon>Rhabditina</taxon>
        <taxon>Diplogasteromorpha</taxon>
        <taxon>Diplogasteroidea</taxon>
        <taxon>Neodiplogasteridae</taxon>
        <taxon>Pristionchus</taxon>
    </lineage>
</organism>
<gene>
    <name evidence="6" type="primary">WBGene00274657</name>
</gene>
<evidence type="ECO:0000256" key="3">
    <source>
        <dbReference type="ARBA" id="ARBA00022989"/>
    </source>
</evidence>
<evidence type="ECO:0000256" key="5">
    <source>
        <dbReference type="ARBA" id="ARBA00037994"/>
    </source>
</evidence>
<dbReference type="GO" id="GO:0004984">
    <property type="term" value="F:olfactory receptor activity"/>
    <property type="evidence" value="ECO:0000318"/>
    <property type="project" value="GO_Central"/>
</dbReference>
<dbReference type="PANTHER" id="PTHR31357">
    <property type="entry name" value="SERPENTINE RECEPTOR CLASS ALPHA-10"/>
    <property type="match status" value="1"/>
</dbReference>
<dbReference type="AlphaFoldDB" id="A0A2A6CVL5"/>
<dbReference type="GO" id="GO:0016020">
    <property type="term" value="C:membrane"/>
    <property type="evidence" value="ECO:0007669"/>
    <property type="project" value="UniProtKB-SubCell"/>
</dbReference>
<sequence length="341" mass="37118">MMNSSEACSIAKSLISHSGIIAVHAVMILIAIIGSSMMIGLLSAIATYRVLQINLRMLLCSLSAVITVRSISTLGRSAFFLSLSGQTDCAQVVWLLWRCQSFANIISGPGFVTGYAFFALALERILALVLGNKYEDSTIPIVGAAVTAVVWLEYAYIVGVEWAALIVNDTARVSEGYLPYCTSVSHHGVSVTTRLVIPCAVTYYTIYIMTLIGAFIASSISSKGNLLLGTIIKELCSMGFNCYSIIFPLIMWKREPGLRFSLRKQPVDLHEPPVAAHFDVVTSMWECALPPGSRSTRQTQDKLRRKPRPLSPPSLPSNEGRESSVDVCVPPGRGKRHSAEI</sequence>